<evidence type="ECO:0000256" key="3">
    <source>
        <dbReference type="ARBA" id="ARBA00023157"/>
    </source>
</evidence>
<comment type="subcellular location">
    <subcellularLocation>
        <location evidence="1">Cell envelope</location>
    </subcellularLocation>
</comment>
<accession>A0ABW5UEL6</accession>
<keyword evidence="2" id="KW-0201">Cytochrome c-type biogenesis</keyword>
<evidence type="ECO:0000313" key="8">
    <source>
        <dbReference type="Proteomes" id="UP001597418"/>
    </source>
</evidence>
<dbReference type="PROSITE" id="PS51352">
    <property type="entry name" value="THIOREDOXIN_2"/>
    <property type="match status" value="1"/>
</dbReference>
<reference evidence="8" key="1">
    <citation type="journal article" date="2019" name="Int. J. Syst. Evol. Microbiol.">
        <title>The Global Catalogue of Microorganisms (GCM) 10K type strain sequencing project: providing services to taxonomists for standard genome sequencing and annotation.</title>
        <authorList>
            <consortium name="The Broad Institute Genomics Platform"/>
            <consortium name="The Broad Institute Genome Sequencing Center for Infectious Disease"/>
            <person name="Wu L."/>
            <person name="Ma J."/>
        </authorList>
    </citation>
    <scope>NUCLEOTIDE SEQUENCE [LARGE SCALE GENOMIC DNA]</scope>
    <source>
        <strain evidence="8">KCTC 42247</strain>
    </source>
</reference>
<keyword evidence="5" id="KW-0732">Signal</keyword>
<keyword evidence="8" id="KW-1185">Reference proteome</keyword>
<dbReference type="InterPro" id="IPR036249">
    <property type="entry name" value="Thioredoxin-like_sf"/>
</dbReference>
<sequence>MRLKLLLAAASALLLNITIAQKVSIKGKLHITDTTETLKLINMYTGLDITIPVNDDKSFESIINIPEKGIYVLSPISEVYLAPGAKIEMLPDDQTGYQFSGSFATENNIIMSLKDQEKMLPLGGELGIYFSAVNQSPSIFIEQLNKYETAVNKKIVTSSDPFFTKTYKTNKKNEAQLVLRKYKEYYGLDSAIFKKVMNPTKAAYYTSPNDQYKLLSYQVYALKAEVLTPSESWQIDSAAKVSDWNDEFSYKNSYSYRENIMSSLKDIVLRKQTETTKLMPDQEALRILAIVDDLIDNETMNHEVKGVNGIAYLRSAKDGLHTDSIYQLMANLELSDHLRKQANDLQNSNQLLKADPQSLDFAYTTVDEEVVTLKSMRGKYVYIDLWATWCAPCKAEIPHLRKLEEKYKGKNIQFVSISLDKQADKKTWASYVREQKLPGVQIMADKDFRSTFVQAFQVASIPRFLLIAPDGQIVSADALRPSNAALQNQLDTLLN</sequence>
<dbReference type="PANTHER" id="PTHR42852">
    <property type="entry name" value="THIOL:DISULFIDE INTERCHANGE PROTEIN DSBE"/>
    <property type="match status" value="1"/>
</dbReference>
<dbReference type="InterPro" id="IPR012336">
    <property type="entry name" value="Thioredoxin-like_fold"/>
</dbReference>
<dbReference type="InterPro" id="IPR013766">
    <property type="entry name" value="Thioredoxin_domain"/>
</dbReference>
<dbReference type="CDD" id="cd02966">
    <property type="entry name" value="TlpA_like_family"/>
    <property type="match status" value="1"/>
</dbReference>
<dbReference type="Gene3D" id="3.40.30.10">
    <property type="entry name" value="Glutaredoxin"/>
    <property type="match status" value="1"/>
</dbReference>
<comment type="caution">
    <text evidence="7">The sequence shown here is derived from an EMBL/GenBank/DDBJ whole genome shotgun (WGS) entry which is preliminary data.</text>
</comment>
<feature type="signal peptide" evidence="5">
    <location>
        <begin position="1"/>
        <end position="20"/>
    </location>
</feature>
<evidence type="ECO:0000259" key="6">
    <source>
        <dbReference type="PROSITE" id="PS51352"/>
    </source>
</evidence>
<proteinExistence type="predicted"/>
<protein>
    <submittedName>
        <fullName evidence="7">TlpA family protein disulfide reductase</fullName>
    </submittedName>
</protein>
<dbReference type="RefSeq" id="WP_066751484.1">
    <property type="nucleotide sequence ID" value="NZ_JBHUMB010000014.1"/>
</dbReference>
<dbReference type="Pfam" id="PF13905">
    <property type="entry name" value="Thioredoxin_8"/>
    <property type="match status" value="1"/>
</dbReference>
<feature type="domain" description="Thioredoxin" evidence="6">
    <location>
        <begin position="352"/>
        <end position="495"/>
    </location>
</feature>
<feature type="chain" id="PRO_5045498246" evidence="5">
    <location>
        <begin position="21"/>
        <end position="495"/>
    </location>
</feature>
<keyword evidence="4" id="KW-0676">Redox-active center</keyword>
<dbReference type="Proteomes" id="UP001597418">
    <property type="component" value="Unassembled WGS sequence"/>
</dbReference>
<dbReference type="InterPro" id="IPR050553">
    <property type="entry name" value="Thioredoxin_ResA/DsbE_sf"/>
</dbReference>
<evidence type="ECO:0000256" key="1">
    <source>
        <dbReference type="ARBA" id="ARBA00004196"/>
    </source>
</evidence>
<evidence type="ECO:0000256" key="5">
    <source>
        <dbReference type="SAM" id="SignalP"/>
    </source>
</evidence>
<keyword evidence="3" id="KW-1015">Disulfide bond</keyword>
<name>A0ABW5UEL6_9SPHI</name>
<gene>
    <name evidence="7" type="ORF">ACFSQ6_13025</name>
</gene>
<dbReference type="EMBL" id="JBHUMB010000014">
    <property type="protein sequence ID" value="MFD2744314.1"/>
    <property type="molecule type" value="Genomic_DNA"/>
</dbReference>
<evidence type="ECO:0000313" key="7">
    <source>
        <dbReference type="EMBL" id="MFD2744314.1"/>
    </source>
</evidence>
<organism evidence="7 8">
    <name type="scientific">Sphingobacterium populi</name>
    <dbReference type="NCBI Taxonomy" id="1812824"/>
    <lineage>
        <taxon>Bacteria</taxon>
        <taxon>Pseudomonadati</taxon>
        <taxon>Bacteroidota</taxon>
        <taxon>Sphingobacteriia</taxon>
        <taxon>Sphingobacteriales</taxon>
        <taxon>Sphingobacteriaceae</taxon>
        <taxon>Sphingobacterium</taxon>
    </lineage>
</organism>
<dbReference type="SUPFAM" id="SSF52833">
    <property type="entry name" value="Thioredoxin-like"/>
    <property type="match status" value="1"/>
</dbReference>
<dbReference type="PANTHER" id="PTHR42852:SF6">
    <property type="entry name" value="THIOL:DISULFIDE INTERCHANGE PROTEIN DSBE"/>
    <property type="match status" value="1"/>
</dbReference>
<evidence type="ECO:0000256" key="2">
    <source>
        <dbReference type="ARBA" id="ARBA00022748"/>
    </source>
</evidence>
<evidence type="ECO:0000256" key="4">
    <source>
        <dbReference type="ARBA" id="ARBA00023284"/>
    </source>
</evidence>